<evidence type="ECO:0000256" key="4">
    <source>
        <dbReference type="SAM" id="MobiDB-lite"/>
    </source>
</evidence>
<evidence type="ECO:0000256" key="1">
    <source>
        <dbReference type="ARBA" id="ARBA00022737"/>
    </source>
</evidence>
<evidence type="ECO:0000259" key="5">
    <source>
        <dbReference type="Pfam" id="PF05843"/>
    </source>
</evidence>
<reference evidence="6 7" key="1">
    <citation type="journal article" date="2007" name="Proc. Natl. Acad. Sci. U.S.A.">
        <title>Dandruff-associated Malassezia genomes reveal convergent and divergent virulence traits shared with plant and human fungal pathogens.</title>
        <authorList>
            <person name="Xu J."/>
            <person name="Saunders C.W."/>
            <person name="Hu P."/>
            <person name="Grant R.A."/>
            <person name="Boekhout T."/>
            <person name="Kuramae E.E."/>
            <person name="Kronstad J.W."/>
            <person name="Deangelis Y.M."/>
            <person name="Reeder N.L."/>
            <person name="Johnstone K.R."/>
            <person name="Leland M."/>
            <person name="Fieno A.M."/>
            <person name="Begley W.M."/>
            <person name="Sun Y."/>
            <person name="Lacey M.P."/>
            <person name="Chaudhary T."/>
            <person name="Keough T."/>
            <person name="Chu L."/>
            <person name="Sears R."/>
            <person name="Yuan B."/>
            <person name="Dawson T.L.Jr."/>
        </authorList>
    </citation>
    <scope>NUCLEOTIDE SEQUENCE [LARGE SCALE GENOMIC DNA]</scope>
    <source>
        <strain evidence="7">ATCC MYA-4612 / CBS 7966</strain>
    </source>
</reference>
<feature type="compositionally biased region" description="Basic and acidic residues" evidence="4">
    <location>
        <begin position="733"/>
        <end position="747"/>
    </location>
</feature>
<feature type="domain" description="Suppressor of forked" evidence="5">
    <location>
        <begin position="18"/>
        <end position="616"/>
    </location>
</feature>
<keyword evidence="2 3" id="KW-0539">Nucleus</keyword>
<dbReference type="InterPro" id="IPR011990">
    <property type="entry name" value="TPR-like_helical_dom_sf"/>
</dbReference>
<feature type="region of interest" description="Disordered" evidence="4">
    <location>
        <begin position="693"/>
        <end position="776"/>
    </location>
</feature>
<evidence type="ECO:0000313" key="6">
    <source>
        <dbReference type="EMBL" id="EDP42118.1"/>
    </source>
</evidence>
<dbReference type="VEuPathDB" id="FungiDB:MGL_3367"/>
<gene>
    <name evidence="6" type="ORF">MGL_3367</name>
</gene>
<dbReference type="SMART" id="SM00386">
    <property type="entry name" value="HAT"/>
    <property type="match status" value="6"/>
</dbReference>
<dbReference type="PANTHER" id="PTHR19980:SF0">
    <property type="entry name" value="CLEAVAGE STIMULATION FACTOR SUBUNIT 3"/>
    <property type="match status" value="1"/>
</dbReference>
<dbReference type="SUPFAM" id="SSF48452">
    <property type="entry name" value="TPR-like"/>
    <property type="match status" value="2"/>
</dbReference>
<comment type="subcellular location">
    <subcellularLocation>
        <location evidence="3">Nucleus</location>
    </subcellularLocation>
    <subcellularLocation>
        <location evidence="3">Cytoplasm</location>
    </subcellularLocation>
    <text evidence="3">Nucleus and/or cytoplasm.</text>
</comment>
<dbReference type="GO" id="GO:0180010">
    <property type="term" value="P:co-transcriptional mRNA 3'-end processing, cleavage and polyadenylation pathway"/>
    <property type="evidence" value="ECO:0007669"/>
    <property type="project" value="UniProtKB-UniRule"/>
</dbReference>
<dbReference type="PANTHER" id="PTHR19980">
    <property type="entry name" value="RNA CLEAVAGE STIMULATION FACTOR"/>
    <property type="match status" value="1"/>
</dbReference>
<dbReference type="AlphaFoldDB" id="A8Q8Y1"/>
<dbReference type="Gene3D" id="1.25.40.1040">
    <property type="match status" value="1"/>
</dbReference>
<sequence length="828" mass="93801">MFDMSGTQSVQPVQITERQDYEREVSKDPRMPGPWLELIAHVRRGGSTDDIRDVYDRFFEFFPQAAVQWIEYVNWELSQSNFSEVDAIFVRCLRTTLSVDLWKVYLAYTRRVNPLPPFTAEENSPRDQTRQVLEDAYEFALKYIGWDRESGPIWQEYIQLIREREVRGAWQEGQRMDQLRRVYQRAVSIPLDHVEVIWKDYDAFENSLNKLTAKKFLGEHSPAYMQARTVLREMRRLTESLSRPAVPSPPVWIAPQTKRNTSAGQEQESYAAWRAYLSWEQANPLAYDDPVTLQSRVLAAYKKATMCVRFDAVIWYMAASFCRMSQRENEMLVWLRDGIEACPWSLLLRFSYADASTSLGRLADATAALDDLVLYTQHQVDMRLNALAELKARVDAEISRQRKQRLEKHAQVDSAPDEDDGDKVELADIERRLQEERMSQHQQLERDAQGELEVWRAAVSQVWIKYMQFVRRTEGIRPTRQVFSRARKSAHCSWQVYEANAMLEYHCSKEPLVATKVFELALKTYGANEELVVRYLDFLLSINDDANARAVLERTVSSMPPERARIIWDRWSDYEYSYGDANGIARLEARMADMYPDRSAAQSAADRLRYGSLDWVRLRDIGLAASVPYVGATSIARMPGRDINALESIKAAVSGANTAAAPSTVANAVADAAGLVALPGAVTTAPDLLSTEACTSSNPASATKTDVPNNSSGSGRQTMEDIRRSLTSTASDPVKRTRGKNETDKLAKKARGGPDAQSHTRKGGSRDTPPPPPMIPDAILYFMSLLPNAYTYDGPPIPPEAITECLLRSSLPVMPLCADVRKVGKRRT</sequence>
<evidence type="ECO:0000256" key="2">
    <source>
        <dbReference type="ARBA" id="ARBA00023242"/>
    </source>
</evidence>
<dbReference type="EMBL" id="AAYY01000013">
    <property type="protein sequence ID" value="EDP42118.1"/>
    <property type="molecule type" value="Genomic_DNA"/>
</dbReference>
<proteinExistence type="predicted"/>
<organism evidence="6 7">
    <name type="scientific">Malassezia globosa (strain ATCC MYA-4612 / CBS 7966)</name>
    <name type="common">Dandruff-associated fungus</name>
    <dbReference type="NCBI Taxonomy" id="425265"/>
    <lineage>
        <taxon>Eukaryota</taxon>
        <taxon>Fungi</taxon>
        <taxon>Dikarya</taxon>
        <taxon>Basidiomycota</taxon>
        <taxon>Ustilaginomycotina</taxon>
        <taxon>Malasseziomycetes</taxon>
        <taxon>Malasseziales</taxon>
        <taxon>Malasseziaceae</taxon>
        <taxon>Malassezia</taxon>
    </lineage>
</organism>
<dbReference type="InterPro" id="IPR008847">
    <property type="entry name" value="Suf"/>
</dbReference>
<dbReference type="InterPro" id="IPR003107">
    <property type="entry name" value="HAT"/>
</dbReference>
<dbReference type="InterPro" id="IPR045243">
    <property type="entry name" value="Rna14-like"/>
</dbReference>
<dbReference type="InParanoid" id="A8Q8Y1"/>
<dbReference type="GO" id="GO:0005634">
    <property type="term" value="C:nucleus"/>
    <property type="evidence" value="ECO:0007669"/>
    <property type="project" value="UniProtKB-SubCell"/>
</dbReference>
<dbReference type="Pfam" id="PF05843">
    <property type="entry name" value="Suf"/>
    <property type="match status" value="1"/>
</dbReference>
<keyword evidence="3" id="KW-0963">Cytoplasm</keyword>
<dbReference type="OrthoDB" id="26282at2759"/>
<evidence type="ECO:0000313" key="7">
    <source>
        <dbReference type="Proteomes" id="UP000008837"/>
    </source>
</evidence>
<dbReference type="KEGG" id="mgl:MGL_3367"/>
<keyword evidence="3" id="KW-0507">mRNA processing</keyword>
<dbReference type="Proteomes" id="UP000008837">
    <property type="component" value="Unassembled WGS sequence"/>
</dbReference>
<dbReference type="GeneID" id="5853639"/>
<dbReference type="GO" id="GO:0005737">
    <property type="term" value="C:cytoplasm"/>
    <property type="evidence" value="ECO:0007669"/>
    <property type="project" value="UniProtKB-SubCell"/>
</dbReference>
<dbReference type="RefSeq" id="XP_001729332.1">
    <property type="nucleotide sequence ID" value="XM_001729280.1"/>
</dbReference>
<comment type="caution">
    <text evidence="6">The sequence shown here is derived from an EMBL/GenBank/DDBJ whole genome shotgun (WGS) entry which is preliminary data.</text>
</comment>
<comment type="function">
    <text evidence="3">Component of the cleavage factor IA (CFIA) complex, which is involved in the endonucleolytic cleavage during polyadenylation-dependent pre-mRNA 3'-end formation.</text>
</comment>
<name>A8Q8Y1_MALGO</name>
<dbReference type="GO" id="GO:0003729">
    <property type="term" value="F:mRNA binding"/>
    <property type="evidence" value="ECO:0007669"/>
    <property type="project" value="TreeGrafter"/>
</dbReference>
<accession>A8Q8Y1</accession>
<keyword evidence="1" id="KW-0677">Repeat</keyword>
<dbReference type="OMA" id="VQLWSVY"/>
<feature type="compositionally biased region" description="Polar residues" evidence="4">
    <location>
        <begin position="693"/>
        <end position="717"/>
    </location>
</feature>
<dbReference type="FunCoup" id="A8Q8Y1">
    <property type="interactions" value="704"/>
</dbReference>
<dbReference type="STRING" id="425265.A8Q8Y1"/>
<keyword evidence="7" id="KW-1185">Reference proteome</keyword>
<protein>
    <recommendedName>
        <fullName evidence="3">mRNA 3'-end-processing protein RNA14</fullName>
    </recommendedName>
</protein>
<evidence type="ECO:0000256" key="3">
    <source>
        <dbReference type="RuleBase" id="RU369035"/>
    </source>
</evidence>